<evidence type="ECO:0000313" key="1">
    <source>
        <dbReference type="EMBL" id="XCJ17493.1"/>
    </source>
</evidence>
<proteinExistence type="predicted"/>
<dbReference type="SUPFAM" id="SSF47598">
    <property type="entry name" value="Ribbon-helix-helix"/>
    <property type="match status" value="1"/>
</dbReference>
<reference evidence="1" key="1">
    <citation type="submission" date="2024-06" db="EMBL/GenBank/DDBJ databases">
        <authorList>
            <person name="Fan A."/>
            <person name="Zhang F.Y."/>
            <person name="Zhang L."/>
        </authorList>
    </citation>
    <scope>NUCLEOTIDE SEQUENCE</scope>
    <source>
        <strain evidence="1">Y61</strain>
    </source>
</reference>
<name>A0AAU8IHK1_9BACL</name>
<sequence>MGTIASNKTRTLLTIEKDLKKELEQIAEEQNRSFNNLVITVLRRYADSSHG</sequence>
<dbReference type="Gene3D" id="1.10.1220.10">
    <property type="entry name" value="Met repressor-like"/>
    <property type="match status" value="1"/>
</dbReference>
<evidence type="ECO:0008006" key="2">
    <source>
        <dbReference type="Google" id="ProtNLM"/>
    </source>
</evidence>
<accession>A0AAU8IHK1</accession>
<dbReference type="AlphaFoldDB" id="A0AAU8IHK1"/>
<dbReference type="InterPro" id="IPR013321">
    <property type="entry name" value="Arc_rbn_hlx_hlx"/>
</dbReference>
<organism evidence="1">
    <name type="scientific">Sporolactobacillus sp. Y61</name>
    <dbReference type="NCBI Taxonomy" id="3160863"/>
    <lineage>
        <taxon>Bacteria</taxon>
        <taxon>Bacillati</taxon>
        <taxon>Bacillota</taxon>
        <taxon>Bacilli</taxon>
        <taxon>Bacillales</taxon>
        <taxon>Sporolactobacillaceae</taxon>
        <taxon>Sporolactobacillus</taxon>
    </lineage>
</organism>
<dbReference type="RefSeq" id="WP_353948730.1">
    <property type="nucleotide sequence ID" value="NZ_CP159510.1"/>
</dbReference>
<dbReference type="EMBL" id="CP159510">
    <property type="protein sequence ID" value="XCJ17493.1"/>
    <property type="molecule type" value="Genomic_DNA"/>
</dbReference>
<dbReference type="InterPro" id="IPR010985">
    <property type="entry name" value="Ribbon_hlx_hlx"/>
</dbReference>
<gene>
    <name evidence="1" type="ORF">ABNN70_02960</name>
</gene>
<protein>
    <recommendedName>
        <fullName evidence="2">DNA-binding protein</fullName>
    </recommendedName>
</protein>
<dbReference type="GO" id="GO:0006355">
    <property type="term" value="P:regulation of DNA-templated transcription"/>
    <property type="evidence" value="ECO:0007669"/>
    <property type="project" value="InterPro"/>
</dbReference>